<dbReference type="NCBIfam" id="NF008528">
    <property type="entry name" value="PRK11463.1-2"/>
    <property type="match status" value="1"/>
</dbReference>
<dbReference type="HOGENOM" id="CLU_085083_0_1_6"/>
<keyword evidence="2" id="KW-0472">Membrane</keyword>
<gene>
    <name evidence="3" type="primary">fxsA</name>
    <name evidence="3" type="ordered locus">HCH_04615</name>
</gene>
<feature type="transmembrane region" description="Helical" evidence="2">
    <location>
        <begin position="5"/>
        <end position="21"/>
    </location>
</feature>
<feature type="compositionally biased region" description="Basic and acidic residues" evidence="1">
    <location>
        <begin position="158"/>
        <end position="172"/>
    </location>
</feature>
<dbReference type="Pfam" id="PF04186">
    <property type="entry name" value="FxsA"/>
    <property type="match status" value="1"/>
</dbReference>
<sequence>MLSRIPFLIPIIALIEIYLIIEVGGAIGFWPTVSIFIVTGIIGVTMLRRQGFSLLSSLQAKMQAGELPAGEMLEGVALLIGGAMLVTPGFLTDFMGFVLLTPLTRKLLIGRIGGALLRSARVVRSSYSQTTYSATAERDGPFRGDPSGGPRQGAGGDKVIEGEYTREDSEKN</sequence>
<name>Q2SDF8_HAHCH</name>
<feature type="region of interest" description="Disordered" evidence="1">
    <location>
        <begin position="132"/>
        <end position="172"/>
    </location>
</feature>
<dbReference type="OrthoDB" id="9792788at2"/>
<dbReference type="PANTHER" id="PTHR35335:SF1">
    <property type="entry name" value="UPF0716 PROTEIN FXSA"/>
    <property type="match status" value="1"/>
</dbReference>
<evidence type="ECO:0000256" key="2">
    <source>
        <dbReference type="SAM" id="Phobius"/>
    </source>
</evidence>
<dbReference type="InterPro" id="IPR007313">
    <property type="entry name" value="FxsA"/>
</dbReference>
<evidence type="ECO:0000313" key="4">
    <source>
        <dbReference type="Proteomes" id="UP000000238"/>
    </source>
</evidence>
<reference evidence="3 4" key="1">
    <citation type="journal article" date="2005" name="Nucleic Acids Res.">
        <title>Genomic blueprint of Hahella chejuensis, a marine microbe producing an algicidal agent.</title>
        <authorList>
            <person name="Jeong H."/>
            <person name="Yim J.H."/>
            <person name="Lee C."/>
            <person name="Choi S.-H."/>
            <person name="Park Y.K."/>
            <person name="Yoon S.H."/>
            <person name="Hur C.-G."/>
            <person name="Kang H.-Y."/>
            <person name="Kim D."/>
            <person name="Lee H.H."/>
            <person name="Park K.H."/>
            <person name="Park S.-H."/>
            <person name="Park H.-S."/>
            <person name="Lee H.K."/>
            <person name="Oh T.K."/>
            <person name="Kim J.F."/>
        </authorList>
    </citation>
    <scope>NUCLEOTIDE SEQUENCE [LARGE SCALE GENOMIC DNA]</scope>
    <source>
        <strain evidence="3 4">KCTC 2396</strain>
    </source>
</reference>
<keyword evidence="2" id="KW-1133">Transmembrane helix</keyword>
<evidence type="ECO:0000313" key="3">
    <source>
        <dbReference type="EMBL" id="ABC31316.1"/>
    </source>
</evidence>
<dbReference type="STRING" id="349521.HCH_04615"/>
<protein>
    <submittedName>
        <fullName evidence="3">FxsA cytoplasmic membrane protein</fullName>
    </submittedName>
</protein>
<feature type="transmembrane region" description="Helical" evidence="2">
    <location>
        <begin position="76"/>
        <end position="100"/>
    </location>
</feature>
<dbReference type="GO" id="GO:0016020">
    <property type="term" value="C:membrane"/>
    <property type="evidence" value="ECO:0007669"/>
    <property type="project" value="InterPro"/>
</dbReference>
<keyword evidence="4" id="KW-1185">Reference proteome</keyword>
<dbReference type="AlphaFoldDB" id="Q2SDF8"/>
<dbReference type="RefSeq" id="WP_011398381.1">
    <property type="nucleotide sequence ID" value="NC_007645.1"/>
</dbReference>
<dbReference type="EMBL" id="CP000155">
    <property type="protein sequence ID" value="ABC31316.1"/>
    <property type="molecule type" value="Genomic_DNA"/>
</dbReference>
<accession>Q2SDF8</accession>
<organism evidence="3 4">
    <name type="scientific">Hahella chejuensis (strain KCTC 2396)</name>
    <dbReference type="NCBI Taxonomy" id="349521"/>
    <lineage>
        <taxon>Bacteria</taxon>
        <taxon>Pseudomonadati</taxon>
        <taxon>Pseudomonadota</taxon>
        <taxon>Gammaproteobacteria</taxon>
        <taxon>Oceanospirillales</taxon>
        <taxon>Hahellaceae</taxon>
        <taxon>Hahella</taxon>
    </lineage>
</organism>
<proteinExistence type="predicted"/>
<dbReference type="PANTHER" id="PTHR35335">
    <property type="entry name" value="UPF0716 PROTEIN FXSA"/>
    <property type="match status" value="1"/>
</dbReference>
<evidence type="ECO:0000256" key="1">
    <source>
        <dbReference type="SAM" id="MobiDB-lite"/>
    </source>
</evidence>
<dbReference type="Proteomes" id="UP000000238">
    <property type="component" value="Chromosome"/>
</dbReference>
<dbReference type="eggNOG" id="COG3030">
    <property type="taxonomic scope" value="Bacteria"/>
</dbReference>
<dbReference type="KEGG" id="hch:HCH_04615"/>
<feature type="compositionally biased region" description="Gly residues" evidence="1">
    <location>
        <begin position="146"/>
        <end position="156"/>
    </location>
</feature>
<keyword evidence="2" id="KW-0812">Transmembrane</keyword>